<sequence>MGLAMQPLLEITVIHGYGPISHGVRENARAVAELLRELGIPVDYTEVTIPALDIEDSFEPIVFVNNVEVYLPSVRADVEKLADYLLAMVGGAAGVGVAGFPLPPVANIAA</sequence>
<dbReference type="EMBL" id="CP013011">
    <property type="protein sequence ID" value="ALL01152.1"/>
    <property type="molecule type" value="Genomic_DNA"/>
</dbReference>
<organism evidence="1 3">
    <name type="scientific">Pyrodictium delaneyi</name>
    <dbReference type="NCBI Taxonomy" id="1273541"/>
    <lineage>
        <taxon>Archaea</taxon>
        <taxon>Thermoproteota</taxon>
        <taxon>Thermoprotei</taxon>
        <taxon>Desulfurococcales</taxon>
        <taxon>Pyrodictiaceae</taxon>
        <taxon>Pyrodictium</taxon>
    </lineage>
</organism>
<evidence type="ECO:0000313" key="3">
    <source>
        <dbReference type="Proteomes" id="UP000058613"/>
    </source>
</evidence>
<keyword evidence="4" id="KW-1185">Reference proteome</keyword>
<dbReference type="Proteomes" id="UP000196694">
    <property type="component" value="Unassembled WGS sequence"/>
</dbReference>
<reference evidence="2 4" key="2">
    <citation type="submission" date="2017-05" db="EMBL/GenBank/DDBJ databases">
        <title>The draft genome of the hyperthermophilic archaeon 'Pyrodictium delaneyi strain Hulk', an iron and nitrate reducer, reveals the capacity for sulfate reduction.</title>
        <authorList>
            <person name="Demey L.M."/>
            <person name="Miller C."/>
            <person name="Manzella M."/>
            <person name="Reguera G."/>
            <person name="Kashefi K."/>
        </authorList>
    </citation>
    <scope>NUCLEOTIDE SEQUENCE [LARGE SCALE GENOMIC DNA]</scope>
    <source>
        <strain evidence="2 4">Hulk</strain>
    </source>
</reference>
<accession>A0A0P0N4I4</accession>
<gene>
    <name evidence="2" type="ORF">Pdsh_00120</name>
    <name evidence="1" type="ORF">Pyrde_1104</name>
</gene>
<dbReference type="OrthoDB" id="379437at2157"/>
<evidence type="ECO:0000313" key="4">
    <source>
        <dbReference type="Proteomes" id="UP000196694"/>
    </source>
</evidence>
<proteinExistence type="predicted"/>
<protein>
    <submittedName>
        <fullName evidence="1">Uncharacterized protein</fullName>
    </submittedName>
</protein>
<dbReference type="Proteomes" id="UP000058613">
    <property type="component" value="Chromosome"/>
</dbReference>
<reference evidence="1 3" key="1">
    <citation type="submission" date="2015-10" db="EMBL/GenBank/DDBJ databases">
        <title>Complete genome sequence of hyperthermophilic archaeon Pyrodictium delaneyi Su06.</title>
        <authorList>
            <person name="Jung J.-H."/>
            <person name="Lin J."/>
            <person name="Holden J.F."/>
            <person name="Park C.-S."/>
        </authorList>
    </citation>
    <scope>NUCLEOTIDE SEQUENCE [LARGE SCALE GENOMIC DNA]</scope>
    <source>
        <strain evidence="1 3">Su06</strain>
    </source>
</reference>
<dbReference type="KEGG" id="pdl:Pyrde_1104"/>
<dbReference type="EMBL" id="NCQP01000001">
    <property type="protein sequence ID" value="OWJ55273.1"/>
    <property type="molecule type" value="Genomic_DNA"/>
</dbReference>
<evidence type="ECO:0000313" key="2">
    <source>
        <dbReference type="EMBL" id="OWJ55273.1"/>
    </source>
</evidence>
<dbReference type="AlphaFoldDB" id="A0A0P0N4I4"/>
<name>A0A0P0N4I4_9CREN</name>
<evidence type="ECO:0000313" key="1">
    <source>
        <dbReference type="EMBL" id="ALL01152.1"/>
    </source>
</evidence>